<dbReference type="CDD" id="cd00207">
    <property type="entry name" value="fer2"/>
    <property type="match status" value="1"/>
</dbReference>
<evidence type="ECO:0000256" key="6">
    <source>
        <dbReference type="ARBA" id="ARBA00023002"/>
    </source>
</evidence>
<evidence type="ECO:0000313" key="11">
    <source>
        <dbReference type="EMBL" id="RDI68064.1"/>
    </source>
</evidence>
<dbReference type="InterPro" id="IPR001433">
    <property type="entry name" value="OxRdtase_FAD/NAD-bd"/>
</dbReference>
<dbReference type="Proteomes" id="UP000254869">
    <property type="component" value="Unassembled WGS sequence"/>
</dbReference>
<evidence type="ECO:0000259" key="9">
    <source>
        <dbReference type="PROSITE" id="PS51085"/>
    </source>
</evidence>
<dbReference type="Gene3D" id="3.10.20.30">
    <property type="match status" value="1"/>
</dbReference>
<dbReference type="InterPro" id="IPR050415">
    <property type="entry name" value="MRET"/>
</dbReference>
<feature type="domain" description="FAD-binding FR-type" evidence="10">
    <location>
        <begin position="6"/>
        <end position="109"/>
    </location>
</feature>
<dbReference type="InterPro" id="IPR011884">
    <property type="entry name" value="PaaE"/>
</dbReference>
<keyword evidence="4" id="KW-0479">Metal-binding</keyword>
<protein>
    <submittedName>
        <fullName evidence="11">Ring-1,2-phenylacetyl-CoA epoxidase subunit PaaE</fullName>
    </submittedName>
</protein>
<dbReference type="SUPFAM" id="SSF63380">
    <property type="entry name" value="Riboflavin synthase domain-like"/>
    <property type="match status" value="1"/>
</dbReference>
<dbReference type="InterPro" id="IPR017927">
    <property type="entry name" value="FAD-bd_FR_type"/>
</dbReference>
<accession>A0A370IF39</accession>
<dbReference type="InterPro" id="IPR001041">
    <property type="entry name" value="2Fe-2S_ferredoxin-type"/>
</dbReference>
<dbReference type="SUPFAM" id="SSF52343">
    <property type="entry name" value="Ferredoxin reductase-like, C-terminal NADP-linked domain"/>
    <property type="match status" value="1"/>
</dbReference>
<evidence type="ECO:0000313" key="12">
    <source>
        <dbReference type="Proteomes" id="UP000254869"/>
    </source>
</evidence>
<dbReference type="STRING" id="1210086.GCA_001613105_01042"/>
<keyword evidence="8" id="KW-0411">Iron-sulfur</keyword>
<keyword evidence="6" id="KW-0560">Oxidoreductase</keyword>
<dbReference type="CDD" id="cd06214">
    <property type="entry name" value="PA_degradation_oxidoreductase_like"/>
    <property type="match status" value="1"/>
</dbReference>
<comment type="cofactor">
    <cofactor evidence="1">
        <name>FAD</name>
        <dbReference type="ChEBI" id="CHEBI:57692"/>
    </cofactor>
</comment>
<feature type="domain" description="2Fe-2S ferredoxin-type" evidence="9">
    <location>
        <begin position="266"/>
        <end position="355"/>
    </location>
</feature>
<keyword evidence="7" id="KW-0408">Iron</keyword>
<evidence type="ECO:0000256" key="2">
    <source>
        <dbReference type="ARBA" id="ARBA00022630"/>
    </source>
</evidence>
<dbReference type="PANTHER" id="PTHR47354:SF8">
    <property type="entry name" value="1,2-PHENYLACETYL-COA EPOXIDASE, SUBUNIT E"/>
    <property type="match status" value="1"/>
</dbReference>
<gene>
    <name evidence="11" type="ORF">DFR76_102465</name>
</gene>
<dbReference type="Pfam" id="PF00111">
    <property type="entry name" value="Fer2"/>
    <property type="match status" value="1"/>
</dbReference>
<dbReference type="Gene3D" id="3.40.50.80">
    <property type="entry name" value="Nucleotide-binding domain of ferredoxin-NADP reductase (FNR) module"/>
    <property type="match status" value="1"/>
</dbReference>
<keyword evidence="3" id="KW-0001">2Fe-2S</keyword>
<evidence type="ECO:0000256" key="7">
    <source>
        <dbReference type="ARBA" id="ARBA00023004"/>
    </source>
</evidence>
<organism evidence="11 12">
    <name type="scientific">Nocardia pseudobrasiliensis</name>
    <dbReference type="NCBI Taxonomy" id="45979"/>
    <lineage>
        <taxon>Bacteria</taxon>
        <taxon>Bacillati</taxon>
        <taxon>Actinomycetota</taxon>
        <taxon>Actinomycetes</taxon>
        <taxon>Mycobacteriales</taxon>
        <taxon>Nocardiaceae</taxon>
        <taxon>Nocardia</taxon>
    </lineage>
</organism>
<dbReference type="InterPro" id="IPR012675">
    <property type="entry name" value="Beta-grasp_dom_sf"/>
</dbReference>
<evidence type="ECO:0000256" key="8">
    <source>
        <dbReference type="ARBA" id="ARBA00023014"/>
    </source>
</evidence>
<reference evidence="11 12" key="1">
    <citation type="submission" date="2018-07" db="EMBL/GenBank/DDBJ databases">
        <title>Genomic Encyclopedia of Type Strains, Phase IV (KMG-IV): sequencing the most valuable type-strain genomes for metagenomic binning, comparative biology and taxonomic classification.</title>
        <authorList>
            <person name="Goeker M."/>
        </authorList>
    </citation>
    <scope>NUCLEOTIDE SEQUENCE [LARGE SCALE GENOMIC DNA]</scope>
    <source>
        <strain evidence="11 12">DSM 44290</strain>
    </source>
</reference>
<dbReference type="PROSITE" id="PS00197">
    <property type="entry name" value="2FE2S_FER_1"/>
    <property type="match status" value="1"/>
</dbReference>
<evidence type="ECO:0000256" key="5">
    <source>
        <dbReference type="ARBA" id="ARBA00022827"/>
    </source>
</evidence>
<dbReference type="Pfam" id="PF00175">
    <property type="entry name" value="NAD_binding_1"/>
    <property type="match status" value="1"/>
</dbReference>
<dbReference type="Gene3D" id="2.40.30.10">
    <property type="entry name" value="Translation factors"/>
    <property type="match status" value="1"/>
</dbReference>
<dbReference type="EMBL" id="QQBC01000002">
    <property type="protein sequence ID" value="RDI68064.1"/>
    <property type="molecule type" value="Genomic_DNA"/>
</dbReference>
<keyword evidence="5" id="KW-0274">FAD</keyword>
<sequence length="355" mass="38176">MAGARKPFHPLRVASVERLCADAAAVTFAVPDELRAEFDFRPGQSVTLRKKVAGAEQRRSYSICAPAGAAPRIGVRVVPGGAFSGWLVNEVRPGDEIEVQPPTGRFALDPGTGGWHVLFAAGSGITPMLSIAATVLRDPEARVTLFYGNRRVGSVMFTEELGDLKDRYGGRLQLTHVLSREPRSAELLSGRLDAERIRRLLRAFVPVAAVDHFWLCGPIGMVVDVRDALYELGVGAERIHEELFFVEDSAPRPVRHADLATTGPTSEVTIVLDGNSSTATLSRAESVLDGAQAARADLPFACKGGVCGTCRAKVTAGEVRMHRNYALEDFEVAAGFVLTCQSFPISDTVTVDFDA</sequence>
<evidence type="ECO:0000256" key="4">
    <source>
        <dbReference type="ARBA" id="ARBA00022723"/>
    </source>
</evidence>
<dbReference type="PANTHER" id="PTHR47354">
    <property type="entry name" value="NADH OXIDOREDUCTASE HCR"/>
    <property type="match status" value="1"/>
</dbReference>
<dbReference type="GO" id="GO:0046872">
    <property type="term" value="F:metal ion binding"/>
    <property type="evidence" value="ECO:0007669"/>
    <property type="project" value="UniProtKB-KW"/>
</dbReference>
<dbReference type="InterPro" id="IPR039261">
    <property type="entry name" value="FNR_nucleotide-bd"/>
</dbReference>
<dbReference type="InterPro" id="IPR008333">
    <property type="entry name" value="Cbr1-like_FAD-bd_dom"/>
</dbReference>
<dbReference type="GO" id="GO:0016491">
    <property type="term" value="F:oxidoreductase activity"/>
    <property type="evidence" value="ECO:0007669"/>
    <property type="project" value="UniProtKB-KW"/>
</dbReference>
<dbReference type="PROSITE" id="PS51384">
    <property type="entry name" value="FAD_FR"/>
    <property type="match status" value="1"/>
</dbReference>
<evidence type="ECO:0000259" key="10">
    <source>
        <dbReference type="PROSITE" id="PS51384"/>
    </source>
</evidence>
<dbReference type="SUPFAM" id="SSF54292">
    <property type="entry name" value="2Fe-2S ferredoxin-like"/>
    <property type="match status" value="1"/>
</dbReference>
<evidence type="ECO:0000256" key="1">
    <source>
        <dbReference type="ARBA" id="ARBA00001974"/>
    </source>
</evidence>
<proteinExistence type="predicted"/>
<dbReference type="Pfam" id="PF00970">
    <property type="entry name" value="FAD_binding_6"/>
    <property type="match status" value="1"/>
</dbReference>
<dbReference type="GO" id="GO:0051537">
    <property type="term" value="F:2 iron, 2 sulfur cluster binding"/>
    <property type="evidence" value="ECO:0007669"/>
    <property type="project" value="UniProtKB-KW"/>
</dbReference>
<dbReference type="AlphaFoldDB" id="A0A370IF39"/>
<dbReference type="RefSeq" id="WP_067992614.1">
    <property type="nucleotide sequence ID" value="NZ_QQBC01000002.1"/>
</dbReference>
<comment type="caution">
    <text evidence="11">The sequence shown here is derived from an EMBL/GenBank/DDBJ whole genome shotgun (WGS) entry which is preliminary data.</text>
</comment>
<keyword evidence="12" id="KW-1185">Reference proteome</keyword>
<dbReference type="InterPro" id="IPR017938">
    <property type="entry name" value="Riboflavin_synthase-like_b-brl"/>
</dbReference>
<dbReference type="InterPro" id="IPR036010">
    <property type="entry name" value="2Fe-2S_ferredoxin-like_sf"/>
</dbReference>
<dbReference type="GO" id="GO:0050660">
    <property type="term" value="F:flavin adenine dinucleotide binding"/>
    <property type="evidence" value="ECO:0007669"/>
    <property type="project" value="TreeGrafter"/>
</dbReference>
<evidence type="ECO:0000256" key="3">
    <source>
        <dbReference type="ARBA" id="ARBA00022714"/>
    </source>
</evidence>
<dbReference type="NCBIfam" id="TIGR02160">
    <property type="entry name" value="PA_CoA_Oxy5"/>
    <property type="match status" value="1"/>
</dbReference>
<name>A0A370IF39_9NOCA</name>
<keyword evidence="2" id="KW-0285">Flavoprotein</keyword>
<dbReference type="GO" id="GO:0010124">
    <property type="term" value="P:phenylacetate catabolic process"/>
    <property type="evidence" value="ECO:0007669"/>
    <property type="project" value="InterPro"/>
</dbReference>
<dbReference type="PROSITE" id="PS51085">
    <property type="entry name" value="2FE2S_FER_2"/>
    <property type="match status" value="1"/>
</dbReference>
<dbReference type="InterPro" id="IPR006058">
    <property type="entry name" value="2Fe2S_fd_BS"/>
</dbReference>